<comment type="caution">
    <text evidence="1">The sequence shown here is derived from an EMBL/GenBank/DDBJ whole genome shotgun (WGS) entry which is preliminary data.</text>
</comment>
<organism evidence="1">
    <name type="scientific">bioreactor metagenome</name>
    <dbReference type="NCBI Taxonomy" id="1076179"/>
    <lineage>
        <taxon>unclassified sequences</taxon>
        <taxon>metagenomes</taxon>
        <taxon>ecological metagenomes</taxon>
    </lineage>
</organism>
<protein>
    <submittedName>
        <fullName evidence="1">Uncharacterized protein</fullName>
    </submittedName>
</protein>
<evidence type="ECO:0000313" key="1">
    <source>
        <dbReference type="EMBL" id="MPM88544.1"/>
    </source>
</evidence>
<proteinExistence type="predicted"/>
<accession>A0A645DGE9</accession>
<dbReference type="EMBL" id="VSSQ01036147">
    <property type="protein sequence ID" value="MPM88544.1"/>
    <property type="molecule type" value="Genomic_DNA"/>
</dbReference>
<sequence length="296" mass="32671">MMTEFYAKFAPWLDDARNFDAPPPEEAELLLKALDGIEFTAPEKVGRRTYDDGKFYRSIQDKFEEDRKITAKQYQALLGIAAKYRNQLDGKLGTLPEAIRTAVDSMAMEQAEREEKREQSQAAAAAINYAGLFAAFDHVTFEPPTKRGRFTYDDKKFVQSLKRQALDGKALSEKQNAALRRMAQKYRGELTDPALVDSILGQAAAAVEMAGTADGVPAAAPAAPNPAVDGLLDGLSKVTAWAEPVKKGRFTYDDKEFYESIAKQHASGRILSDRQVAALKKMASKYGIKCQGEVES</sequence>
<dbReference type="AlphaFoldDB" id="A0A645DGE9"/>
<gene>
    <name evidence="1" type="ORF">SDC9_135648</name>
</gene>
<reference evidence="1" key="1">
    <citation type="submission" date="2019-08" db="EMBL/GenBank/DDBJ databases">
        <authorList>
            <person name="Kucharzyk K."/>
            <person name="Murdoch R.W."/>
            <person name="Higgins S."/>
            <person name="Loffler F."/>
        </authorList>
    </citation>
    <scope>NUCLEOTIDE SEQUENCE</scope>
</reference>
<name>A0A645DGE9_9ZZZZ</name>